<gene>
    <name evidence="2" type="ORF">METZ01_LOCUS326029</name>
</gene>
<feature type="transmembrane region" description="Helical" evidence="1">
    <location>
        <begin position="147"/>
        <end position="165"/>
    </location>
</feature>
<organism evidence="2">
    <name type="scientific">marine metagenome</name>
    <dbReference type="NCBI Taxonomy" id="408172"/>
    <lineage>
        <taxon>unclassified sequences</taxon>
        <taxon>metagenomes</taxon>
        <taxon>ecological metagenomes</taxon>
    </lineage>
</organism>
<sequence length="320" mass="37182">VGIILTIISLYSYYIFTADFTSSFDLESYNNYMKYWEGHRTSAEYHPEYFIKTLILLVCACLAIMGLKNNLTENFRFGIICVLASIIFSTIIYFIYKIFFPYMPNLITLIMPTRFTILHSVIGWPLILSLLFVFIKKLGIMNKITNNFAQILIFLIVLLYSTSHYKDLIKLQNLLIKNISIQTVSLEDKNFWNEIKNVKPNGYIITSFSSSSISMRKSLKPVMLDVSSFDFVPYFPNTAKSLAKIIEEIYGIEFTNPPLELKNSGSLSDKIIKINFEKYSKKKWQQLFKDFNLIGVIVPINWKIKLTPYAKGSRFVFYVI</sequence>
<accession>A0A382PKI1</accession>
<feature type="transmembrane region" description="Helical" evidence="1">
    <location>
        <begin position="74"/>
        <end position="96"/>
    </location>
</feature>
<name>A0A382PKI1_9ZZZZ</name>
<reference evidence="2" key="1">
    <citation type="submission" date="2018-05" db="EMBL/GenBank/DDBJ databases">
        <authorList>
            <person name="Lanie J.A."/>
            <person name="Ng W.-L."/>
            <person name="Kazmierczak K.M."/>
            <person name="Andrzejewski T.M."/>
            <person name="Davidsen T.M."/>
            <person name="Wayne K.J."/>
            <person name="Tettelin H."/>
            <person name="Glass J.I."/>
            <person name="Rusch D."/>
            <person name="Podicherti R."/>
            <person name="Tsui H.-C.T."/>
            <person name="Winkler M.E."/>
        </authorList>
    </citation>
    <scope>NUCLEOTIDE SEQUENCE</scope>
</reference>
<keyword evidence="1" id="KW-1133">Transmembrane helix</keyword>
<feature type="non-terminal residue" evidence="2">
    <location>
        <position position="1"/>
    </location>
</feature>
<proteinExistence type="predicted"/>
<dbReference type="AlphaFoldDB" id="A0A382PKI1"/>
<evidence type="ECO:0000256" key="1">
    <source>
        <dbReference type="SAM" id="Phobius"/>
    </source>
</evidence>
<feature type="transmembrane region" description="Helical" evidence="1">
    <location>
        <begin position="116"/>
        <end position="135"/>
    </location>
</feature>
<dbReference type="EMBL" id="UINC01107643">
    <property type="protein sequence ID" value="SVC73175.1"/>
    <property type="molecule type" value="Genomic_DNA"/>
</dbReference>
<keyword evidence="1" id="KW-0812">Transmembrane</keyword>
<evidence type="ECO:0000313" key="2">
    <source>
        <dbReference type="EMBL" id="SVC73175.1"/>
    </source>
</evidence>
<keyword evidence="1" id="KW-0472">Membrane</keyword>
<protein>
    <submittedName>
        <fullName evidence="2">Uncharacterized protein</fullName>
    </submittedName>
</protein>
<feature type="transmembrane region" description="Helical" evidence="1">
    <location>
        <begin position="49"/>
        <end position="67"/>
    </location>
</feature>